<gene>
    <name evidence="1" type="ORF">BJ138DRAFT_241609</name>
</gene>
<name>A0ACB8ANA8_9AGAM</name>
<accession>A0ACB8ANA8</accession>
<proteinExistence type="predicted"/>
<dbReference type="EMBL" id="MU267606">
    <property type="protein sequence ID" value="KAH7914955.1"/>
    <property type="molecule type" value="Genomic_DNA"/>
</dbReference>
<reference evidence="1" key="1">
    <citation type="journal article" date="2021" name="New Phytol.">
        <title>Evolutionary innovations through gain and loss of genes in the ectomycorrhizal Boletales.</title>
        <authorList>
            <person name="Wu G."/>
            <person name="Miyauchi S."/>
            <person name="Morin E."/>
            <person name="Kuo A."/>
            <person name="Drula E."/>
            <person name="Varga T."/>
            <person name="Kohler A."/>
            <person name="Feng B."/>
            <person name="Cao Y."/>
            <person name="Lipzen A."/>
            <person name="Daum C."/>
            <person name="Hundley H."/>
            <person name="Pangilinan J."/>
            <person name="Johnson J."/>
            <person name="Barry K."/>
            <person name="LaButti K."/>
            <person name="Ng V."/>
            <person name="Ahrendt S."/>
            <person name="Min B."/>
            <person name="Choi I.G."/>
            <person name="Park H."/>
            <person name="Plett J.M."/>
            <person name="Magnuson J."/>
            <person name="Spatafora J.W."/>
            <person name="Nagy L.G."/>
            <person name="Henrissat B."/>
            <person name="Grigoriev I.V."/>
            <person name="Yang Z.L."/>
            <person name="Xu J."/>
            <person name="Martin F.M."/>
        </authorList>
    </citation>
    <scope>NUCLEOTIDE SEQUENCE</scope>
    <source>
        <strain evidence="1">ATCC 28755</strain>
    </source>
</reference>
<dbReference type="Proteomes" id="UP000790377">
    <property type="component" value="Unassembled WGS sequence"/>
</dbReference>
<comment type="caution">
    <text evidence="1">The sequence shown here is derived from an EMBL/GenBank/DDBJ whole genome shotgun (WGS) entry which is preliminary data.</text>
</comment>
<protein>
    <submittedName>
        <fullName evidence="1">FAD dependent oxidoreductase</fullName>
    </submittedName>
</protein>
<evidence type="ECO:0000313" key="2">
    <source>
        <dbReference type="Proteomes" id="UP000790377"/>
    </source>
</evidence>
<organism evidence="1 2">
    <name type="scientific">Hygrophoropsis aurantiaca</name>
    <dbReference type="NCBI Taxonomy" id="72124"/>
    <lineage>
        <taxon>Eukaryota</taxon>
        <taxon>Fungi</taxon>
        <taxon>Dikarya</taxon>
        <taxon>Basidiomycota</taxon>
        <taxon>Agaricomycotina</taxon>
        <taxon>Agaricomycetes</taxon>
        <taxon>Agaricomycetidae</taxon>
        <taxon>Boletales</taxon>
        <taxon>Coniophorineae</taxon>
        <taxon>Hygrophoropsidaceae</taxon>
        <taxon>Hygrophoropsis</taxon>
    </lineage>
</organism>
<keyword evidence="2" id="KW-1185">Reference proteome</keyword>
<evidence type="ECO:0000313" key="1">
    <source>
        <dbReference type="EMBL" id="KAH7914955.1"/>
    </source>
</evidence>
<sequence>MSMASTSAFPPPLNAWSTHEAIFEDTPDTATKPANFPSANPTRSYWLFPEDGDNANPLAAEGSTGPLTHDADVCIVGAGITGVGVAYHLARLFADRHARSQADGDGAVEDGPLKVVILEARDFCSGATGRNGGHLTPAAFLSFASRAAAYGTQDAARSYALEAHVTSDLVRIVQEQAWVDEVDLVDNGHIGVFMTPEEEADAKLDWDAANATCNGKGTGMEPYLRGVEWLSRERMIDEYGTPYPAIRTPGHNVYPLKLVTKLYRRAEAGIDLTLHTRTPVLSITHNTDANNSFPFRRYTLHTPRGAVSCDILVHATNAYASALVPALAGVSTAGLNALGGENASVDTATREDISQRWEWIERAEIDAPVRALEKETRWKGERERGITPVRGQIVALREKPTSTGMNKMGKSGWGANQGLEYWFPRPLSPRSMSESHSKNPLIIFGGGREASHTAPFEVGVDDDSSVNPVVGEVLRAFLPGLFDAPVDDHPHGERAEVEVAMEWTGIMAFTKMGDPFVGPLADLLFPGEKEDPGMNETEGREKERETERETYKGQYIAAGYSGHGMPRAFGCAEIVAQMIVASLHSEEWKRPEWFPERYLTRNR</sequence>